<dbReference type="GO" id="GO:0061542">
    <property type="term" value="F:3-demethylubiquinol 3-O-methyltransferase activity"/>
    <property type="evidence" value="ECO:0007669"/>
    <property type="project" value="UniProtKB-EC"/>
</dbReference>
<proteinExistence type="predicted"/>
<accession>A0ABW3J6U7</accession>
<sequence length="277" mass="29812">MSRKTTKAFTAANKAAWETSAPLHAEGEAWEQLLASAARPGFSVLDTHLTSVLRGLDLSGKSAVQIGCNNARELLSLAALGIEPALGIDQSGSFLAQGRQLADAAGLSPQLLEADVYDLPAGLGSFDLGLITIGVLNWMPDLPEFFRIAAGLLKPGGALVIYETHPLLEMFDPAAEKPYEPAFSYFERRPHEVTEAIAYDGQDHGEGETGYWFVHGLGEIVTACIQAGIGIVSLQEFAHTIREPEYDIYEGRTAQIPMCYCLVGRKTGAYGQEEPEA</sequence>
<dbReference type="SUPFAM" id="SSF53335">
    <property type="entry name" value="S-adenosyl-L-methionine-dependent methyltransferases"/>
    <property type="match status" value="1"/>
</dbReference>
<protein>
    <submittedName>
        <fullName evidence="2">Class I SAM-dependent methyltransferase</fullName>
        <ecNumber evidence="2">2.1.1.222</ecNumber>
        <ecNumber evidence="2">2.1.1.64</ecNumber>
    </submittedName>
</protein>
<dbReference type="InterPro" id="IPR029063">
    <property type="entry name" value="SAM-dependent_MTases_sf"/>
</dbReference>
<dbReference type="EC" id="2.1.1.64" evidence="2"/>
<dbReference type="GO" id="GO:0032259">
    <property type="term" value="P:methylation"/>
    <property type="evidence" value="ECO:0007669"/>
    <property type="project" value="UniProtKB-KW"/>
</dbReference>
<dbReference type="CDD" id="cd02440">
    <property type="entry name" value="AdoMet_MTases"/>
    <property type="match status" value="1"/>
</dbReference>
<keyword evidence="2" id="KW-0808">Transferase</keyword>
<keyword evidence="2" id="KW-0489">Methyltransferase</keyword>
<reference evidence="3" key="1">
    <citation type="journal article" date="2019" name="Int. J. Syst. Evol. Microbiol.">
        <title>The Global Catalogue of Microorganisms (GCM) 10K type strain sequencing project: providing services to taxonomists for standard genome sequencing and annotation.</title>
        <authorList>
            <consortium name="The Broad Institute Genomics Platform"/>
            <consortium name="The Broad Institute Genome Sequencing Center for Infectious Disease"/>
            <person name="Wu L."/>
            <person name="Ma J."/>
        </authorList>
    </citation>
    <scope>NUCLEOTIDE SEQUENCE [LARGE SCALE GENOMIC DNA]</scope>
    <source>
        <strain evidence="3">CCUG 61697</strain>
    </source>
</reference>
<evidence type="ECO:0000313" key="3">
    <source>
        <dbReference type="Proteomes" id="UP001597102"/>
    </source>
</evidence>
<name>A0ABW3J6U7_9HYPH</name>
<gene>
    <name evidence="2" type="ORF">ACFQ2F_03495</name>
</gene>
<dbReference type="Gene3D" id="3.40.50.150">
    <property type="entry name" value="Vaccinia Virus protein VP39"/>
    <property type="match status" value="1"/>
</dbReference>
<dbReference type="Pfam" id="PF08241">
    <property type="entry name" value="Methyltransf_11"/>
    <property type="match status" value="1"/>
</dbReference>
<dbReference type="EC" id="2.1.1.222" evidence="2"/>
<dbReference type="EMBL" id="JBHTJO010000001">
    <property type="protein sequence ID" value="MFD0986160.1"/>
    <property type="molecule type" value="Genomic_DNA"/>
</dbReference>
<keyword evidence="3" id="KW-1185">Reference proteome</keyword>
<comment type="caution">
    <text evidence="2">The sequence shown here is derived from an EMBL/GenBank/DDBJ whole genome shotgun (WGS) entry which is preliminary data.</text>
</comment>
<dbReference type="RefSeq" id="WP_379085760.1">
    <property type="nucleotide sequence ID" value="NZ_JBHTJO010000001.1"/>
</dbReference>
<dbReference type="Proteomes" id="UP001597102">
    <property type="component" value="Unassembled WGS sequence"/>
</dbReference>
<evidence type="ECO:0000313" key="2">
    <source>
        <dbReference type="EMBL" id="MFD0986160.1"/>
    </source>
</evidence>
<organism evidence="2 3">
    <name type="scientific">Methyloligella solikamskensis</name>
    <dbReference type="NCBI Taxonomy" id="1177756"/>
    <lineage>
        <taxon>Bacteria</taxon>
        <taxon>Pseudomonadati</taxon>
        <taxon>Pseudomonadota</taxon>
        <taxon>Alphaproteobacteria</taxon>
        <taxon>Hyphomicrobiales</taxon>
        <taxon>Hyphomicrobiaceae</taxon>
        <taxon>Methyloligella</taxon>
    </lineage>
</organism>
<dbReference type="InterPro" id="IPR013216">
    <property type="entry name" value="Methyltransf_11"/>
</dbReference>
<evidence type="ECO:0000259" key="1">
    <source>
        <dbReference type="Pfam" id="PF08241"/>
    </source>
</evidence>
<feature type="domain" description="Methyltransferase type 11" evidence="1">
    <location>
        <begin position="65"/>
        <end position="161"/>
    </location>
</feature>
<dbReference type="GO" id="GO:0102208">
    <property type="term" value="F:2-polyprenyl-6-hydroxyphenol methylase activity"/>
    <property type="evidence" value="ECO:0007669"/>
    <property type="project" value="UniProtKB-EC"/>
</dbReference>